<dbReference type="EMBL" id="KL669486">
    <property type="protein sequence ID" value="KFW76427.1"/>
    <property type="molecule type" value="Genomic_DNA"/>
</dbReference>
<proteinExistence type="predicted"/>
<evidence type="ECO:0000313" key="2">
    <source>
        <dbReference type="Proteomes" id="UP000053258"/>
    </source>
</evidence>
<dbReference type="Proteomes" id="UP000053258">
    <property type="component" value="Unassembled WGS sequence"/>
</dbReference>
<evidence type="ECO:0000313" key="1">
    <source>
        <dbReference type="EMBL" id="KFW76427.1"/>
    </source>
</evidence>
<dbReference type="AlphaFoldDB" id="A0A093PWK2"/>
<accession>A0A093PWK2</accession>
<protein>
    <submittedName>
        <fullName evidence="1">Uncharacterized protein</fullName>
    </submittedName>
</protein>
<name>A0A093PWK2_9PASS</name>
<reference evidence="1 2" key="1">
    <citation type="submission" date="2014-06" db="EMBL/GenBank/DDBJ databases">
        <title>Genome evolution of avian class.</title>
        <authorList>
            <person name="Zhang G."/>
            <person name="Li C."/>
        </authorList>
    </citation>
    <scope>NUCLEOTIDE SEQUENCE [LARGE SCALE GENOMIC DNA]</scope>
    <source>
        <strain evidence="1">BGI_N305</strain>
    </source>
</reference>
<keyword evidence="2" id="KW-1185">Reference proteome</keyword>
<feature type="non-terminal residue" evidence="1">
    <location>
        <position position="1"/>
    </location>
</feature>
<gene>
    <name evidence="1" type="ORF">N305_05500</name>
</gene>
<sequence length="85" mass="8922">VPVVEYCPWLCPIPAAAPSPGCSLALAAPCHVLAQALWPGSVMEEPSFPSPPGWGGTTSGLCPYLSQHCAINDCIFGIKSELYLH</sequence>
<organism evidence="1 2">
    <name type="scientific">Manacus vitellinus</name>
    <name type="common">golden-collared manakin</name>
    <dbReference type="NCBI Taxonomy" id="328815"/>
    <lineage>
        <taxon>Eukaryota</taxon>
        <taxon>Metazoa</taxon>
        <taxon>Chordata</taxon>
        <taxon>Craniata</taxon>
        <taxon>Vertebrata</taxon>
        <taxon>Euteleostomi</taxon>
        <taxon>Archelosauria</taxon>
        <taxon>Archosauria</taxon>
        <taxon>Dinosauria</taxon>
        <taxon>Saurischia</taxon>
        <taxon>Theropoda</taxon>
        <taxon>Coelurosauria</taxon>
        <taxon>Aves</taxon>
        <taxon>Neognathae</taxon>
        <taxon>Neoaves</taxon>
        <taxon>Telluraves</taxon>
        <taxon>Australaves</taxon>
        <taxon>Passeriformes</taxon>
        <taxon>Pipridae</taxon>
        <taxon>Manacus</taxon>
    </lineage>
</organism>
<feature type="non-terminal residue" evidence="1">
    <location>
        <position position="85"/>
    </location>
</feature>